<gene>
    <name evidence="12" type="ORF">V5O48_000649</name>
</gene>
<feature type="compositionally biased region" description="Acidic residues" evidence="10">
    <location>
        <begin position="423"/>
        <end position="436"/>
    </location>
</feature>
<evidence type="ECO:0000256" key="10">
    <source>
        <dbReference type="SAM" id="MobiDB-lite"/>
    </source>
</evidence>
<evidence type="ECO:0000259" key="11">
    <source>
        <dbReference type="PROSITE" id="PS51068"/>
    </source>
</evidence>
<protein>
    <recommendedName>
        <fullName evidence="11">Formamidopyrimidine-DNA glycosylase catalytic domain-containing protein</fullName>
    </recommendedName>
</protein>
<dbReference type="SMART" id="SM00898">
    <property type="entry name" value="Fapy_DNA_glyco"/>
    <property type="match status" value="1"/>
</dbReference>
<keyword evidence="6" id="KW-0234">DNA repair</keyword>
<evidence type="ECO:0000256" key="2">
    <source>
        <dbReference type="ARBA" id="ARBA00009409"/>
    </source>
</evidence>
<feature type="compositionally biased region" description="Polar residues" evidence="10">
    <location>
        <begin position="401"/>
        <end position="416"/>
    </location>
</feature>
<dbReference type="InterPro" id="IPR012319">
    <property type="entry name" value="FPG_cat"/>
</dbReference>
<evidence type="ECO:0000256" key="7">
    <source>
        <dbReference type="ARBA" id="ARBA00023239"/>
    </source>
</evidence>
<evidence type="ECO:0000256" key="4">
    <source>
        <dbReference type="ARBA" id="ARBA00022801"/>
    </source>
</evidence>
<keyword evidence="7" id="KW-0456">Lyase</keyword>
<comment type="catalytic activity">
    <reaction evidence="1">
        <text>Hydrolysis of DNA containing ring-opened 7-methylguanine residues, releasing 2,6-diamino-4-hydroxy-5-(N-methyl)formamidopyrimidine.</text>
        <dbReference type="EC" id="3.2.2.23"/>
    </reaction>
</comment>
<evidence type="ECO:0000313" key="12">
    <source>
        <dbReference type="EMBL" id="KAL0581385.1"/>
    </source>
</evidence>
<dbReference type="InterPro" id="IPR015886">
    <property type="entry name" value="H2TH_FPG"/>
</dbReference>
<feature type="domain" description="Formamidopyrimidine-DNA glycosylase catalytic" evidence="11">
    <location>
        <begin position="49"/>
        <end position="201"/>
    </location>
</feature>
<dbReference type="SUPFAM" id="SSF46946">
    <property type="entry name" value="S13-like H2TH domain"/>
    <property type="match status" value="1"/>
</dbReference>
<feature type="region of interest" description="Disordered" evidence="10">
    <location>
        <begin position="353"/>
        <end position="492"/>
    </location>
</feature>
<name>A0ABR3G1R0_9AGAR</name>
<keyword evidence="3" id="KW-0227">DNA damage</keyword>
<evidence type="ECO:0000256" key="3">
    <source>
        <dbReference type="ARBA" id="ARBA00022763"/>
    </source>
</evidence>
<dbReference type="Proteomes" id="UP001465976">
    <property type="component" value="Unassembled WGS sequence"/>
</dbReference>
<keyword evidence="5" id="KW-0238">DNA-binding</keyword>
<proteinExistence type="inferred from homology"/>
<dbReference type="SMART" id="SM01232">
    <property type="entry name" value="H2TH"/>
    <property type="match status" value="1"/>
</dbReference>
<organism evidence="12 13">
    <name type="scientific">Marasmius crinis-equi</name>
    <dbReference type="NCBI Taxonomy" id="585013"/>
    <lineage>
        <taxon>Eukaryota</taxon>
        <taxon>Fungi</taxon>
        <taxon>Dikarya</taxon>
        <taxon>Basidiomycota</taxon>
        <taxon>Agaricomycotina</taxon>
        <taxon>Agaricomycetes</taxon>
        <taxon>Agaricomycetidae</taxon>
        <taxon>Agaricales</taxon>
        <taxon>Marasmiineae</taxon>
        <taxon>Marasmiaceae</taxon>
        <taxon>Marasmius</taxon>
    </lineage>
</organism>
<feature type="region of interest" description="Disordered" evidence="10">
    <location>
        <begin position="306"/>
        <end position="328"/>
    </location>
</feature>
<dbReference type="Gene3D" id="1.10.8.50">
    <property type="match status" value="1"/>
</dbReference>
<keyword evidence="4" id="KW-0378">Hydrolase</keyword>
<dbReference type="InterPro" id="IPR010979">
    <property type="entry name" value="Ribosomal_uS13-like_H2TH"/>
</dbReference>
<feature type="compositionally biased region" description="Acidic residues" evidence="10">
    <location>
        <begin position="371"/>
        <end position="383"/>
    </location>
</feature>
<reference evidence="12 13" key="1">
    <citation type="submission" date="2024-02" db="EMBL/GenBank/DDBJ databases">
        <title>A draft genome for the cacao thread blight pathogen Marasmius crinis-equi.</title>
        <authorList>
            <person name="Cohen S.P."/>
            <person name="Baruah I.K."/>
            <person name="Amoako-Attah I."/>
            <person name="Bukari Y."/>
            <person name="Meinhardt L.W."/>
            <person name="Bailey B.A."/>
        </authorList>
    </citation>
    <scope>NUCLEOTIDE SEQUENCE [LARGE SCALE GENOMIC DNA]</scope>
    <source>
        <strain evidence="12 13">GH-76</strain>
    </source>
</reference>
<sequence length="492" mass="54327">MQCCSDVVYDGNDAFQDGPRDETNVRKKIDEDTVQMERGGQGPVTSQQMENSLIFPHSNKLGARDDSASINHILIVTPWFTLSQKSNVDAAEDTIVFAETSSQEFASALTGRTITGVHRYGKVFYIVLDGEGKMPVLHFGMTGMLQVRGEPPMYYKEAPRKTSTEWPPRFMKYAHKFNIHLQDEETGEITELAFLDARRLGRIRLRASPATEPPISDLGFDPILSMPTLDDFSSLTLKRSCPIKALLLDQSFSAGVGNWVADEVLYHARIHPQQSSNTLSSDQLEALHQALPDICQTAIAVDADATKFPGKGKGPKKTEGLKLPDGTPATIKWMTVGGRTSAIVSELQILNVSGAGPSRPRRRKNVKVENDGSESELTPMEDDHDSKPETNVTKRQRVSKAKSTTTRGKATQSKSANVGKDDPDSDLTPLEDEQDSEVGMRSPKRRRTKKEEISKSEVHGFDDSLDIEESTTLAEEHKPTKGSVRSVFLAVR</sequence>
<dbReference type="Pfam" id="PF01149">
    <property type="entry name" value="Fapy_DNA_glyco"/>
    <property type="match status" value="1"/>
</dbReference>
<dbReference type="EMBL" id="JBAHYK010000011">
    <property type="protein sequence ID" value="KAL0581385.1"/>
    <property type="molecule type" value="Genomic_DNA"/>
</dbReference>
<evidence type="ECO:0000256" key="6">
    <source>
        <dbReference type="ARBA" id="ARBA00023204"/>
    </source>
</evidence>
<evidence type="ECO:0000313" key="13">
    <source>
        <dbReference type="Proteomes" id="UP001465976"/>
    </source>
</evidence>
<dbReference type="SUPFAM" id="SSF81624">
    <property type="entry name" value="N-terminal domain of MutM-like DNA repair proteins"/>
    <property type="match status" value="1"/>
</dbReference>
<evidence type="ECO:0000256" key="5">
    <source>
        <dbReference type="ARBA" id="ARBA00023125"/>
    </source>
</evidence>
<dbReference type="Pfam" id="PF06831">
    <property type="entry name" value="H2TH"/>
    <property type="match status" value="1"/>
</dbReference>
<keyword evidence="13" id="KW-1185">Reference proteome</keyword>
<dbReference type="PROSITE" id="PS51068">
    <property type="entry name" value="FPG_CAT"/>
    <property type="match status" value="1"/>
</dbReference>
<accession>A0ABR3G1R0</accession>
<evidence type="ECO:0000256" key="1">
    <source>
        <dbReference type="ARBA" id="ARBA00001668"/>
    </source>
</evidence>
<dbReference type="PANTHER" id="PTHR22993:SF9">
    <property type="entry name" value="FORMAMIDOPYRIMIDINE-DNA GLYCOSYLASE"/>
    <property type="match status" value="1"/>
</dbReference>
<evidence type="ECO:0000256" key="8">
    <source>
        <dbReference type="ARBA" id="ARBA00023268"/>
    </source>
</evidence>
<comment type="similarity">
    <text evidence="2">Belongs to the FPG family.</text>
</comment>
<dbReference type="Gene3D" id="3.20.190.10">
    <property type="entry name" value="MutM-like, N-terminal"/>
    <property type="match status" value="1"/>
</dbReference>
<keyword evidence="9" id="KW-0326">Glycosidase</keyword>
<dbReference type="PANTHER" id="PTHR22993">
    <property type="entry name" value="FORMAMIDOPYRIMIDINE-DNA GLYCOSYLASE"/>
    <property type="match status" value="1"/>
</dbReference>
<evidence type="ECO:0000256" key="9">
    <source>
        <dbReference type="ARBA" id="ARBA00023295"/>
    </source>
</evidence>
<keyword evidence="8" id="KW-0511">Multifunctional enzyme</keyword>
<feature type="compositionally biased region" description="Basic and acidic residues" evidence="10">
    <location>
        <begin position="449"/>
        <end position="462"/>
    </location>
</feature>
<dbReference type="InterPro" id="IPR035937">
    <property type="entry name" value="FPG_N"/>
</dbReference>
<comment type="caution">
    <text evidence="12">The sequence shown here is derived from an EMBL/GenBank/DDBJ whole genome shotgun (WGS) entry which is preliminary data.</text>
</comment>